<dbReference type="OrthoDB" id="3796539at2"/>
<dbReference type="InterPro" id="IPR018704">
    <property type="entry name" value="SecYEG/CpoB_TPR"/>
</dbReference>
<dbReference type="Proteomes" id="UP000193564">
    <property type="component" value="Unassembled WGS sequence"/>
</dbReference>
<dbReference type="SMART" id="SM00421">
    <property type="entry name" value="HTH_LUXR"/>
    <property type="match status" value="1"/>
</dbReference>
<dbReference type="PROSITE" id="PS50043">
    <property type="entry name" value="HTH_LUXR_2"/>
    <property type="match status" value="1"/>
</dbReference>
<reference evidence="5 6" key="1">
    <citation type="submission" date="2016-01" db="EMBL/GenBank/DDBJ databases">
        <title>The new phylogeny of the genus Mycobacterium.</title>
        <authorList>
            <person name="Tarcisio F."/>
            <person name="Conor M."/>
            <person name="Antonella G."/>
            <person name="Elisabetta G."/>
            <person name="Giulia F.S."/>
            <person name="Sara T."/>
            <person name="Anna F."/>
            <person name="Clotilde B."/>
            <person name="Roberto B."/>
            <person name="Veronica D.S."/>
            <person name="Fabio R."/>
            <person name="Monica P."/>
            <person name="Olivier J."/>
            <person name="Enrico T."/>
            <person name="Nicola S."/>
        </authorList>
    </citation>
    <scope>NUCLEOTIDE SEQUENCE [LARGE SCALE GENOMIC DNA]</scope>
    <source>
        <strain evidence="5 6">DSM 44339</strain>
    </source>
</reference>
<dbReference type="PANTHER" id="PTHR16305:SF35">
    <property type="entry name" value="TRANSCRIPTIONAL ACTIVATOR DOMAIN"/>
    <property type="match status" value="1"/>
</dbReference>
<dbReference type="InterPro" id="IPR011990">
    <property type="entry name" value="TPR-like_helical_dom_sf"/>
</dbReference>
<reference evidence="4 7" key="2">
    <citation type="journal article" date="2019" name="Emerg. Microbes Infect.">
        <title>Comprehensive subspecies identification of 175 nontuberculous mycobacteria species based on 7547 genomic profiles.</title>
        <authorList>
            <person name="Matsumoto Y."/>
            <person name="Kinjo T."/>
            <person name="Motooka D."/>
            <person name="Nabeya D."/>
            <person name="Jung N."/>
            <person name="Uechi K."/>
            <person name="Horii T."/>
            <person name="Iida T."/>
            <person name="Fujita J."/>
            <person name="Nakamura S."/>
        </authorList>
    </citation>
    <scope>NUCLEOTIDE SEQUENCE [LARGE SCALE GENOMIC DNA]</scope>
    <source>
        <strain evidence="4 7">JCM 12405</strain>
    </source>
</reference>
<feature type="domain" description="HTH luxR-type" evidence="3">
    <location>
        <begin position="852"/>
        <end position="919"/>
    </location>
</feature>
<dbReference type="KEGG" id="mdr:MDOR_04330"/>
<sequence>MDPARNTPAGRSAVAEFLAAVTDGPSGLLLQGEAGIGKTRLWLSALEEAHRLGYQVLSARAGQAETSLAYAVVAELLEDVDTEVTKDLPEVQRLALDRLMLRGDVDGPGTDHRVAAAAVLNTLEILCSDTPLILAVDDVQWLDVCSRDVLGFVARRLTCPLGLLFTERTEEPGHHHTEWLRLGNPDRLRRHRVAPLTLGGLHAMLTERLGRSFPRPTLVRIAETSGGNPLYALELARAITEQTAAGEPALPASLADVVRRRIRGVDEVVRDVLLAAACVATPTVDLVASATEKDREEVLELLETAENEGLIEIDGVTIRFTHPLLARGVYSEAGPARRRHMHRRLAGVISQPEQKARHLALAATSQDDDTLAALDAAANAARARGAPAAAAELLDFAMRLGGDTDLRRLQAAAHYFTAGDSARAEELLTATLPRMPHGPLRAIASMHLAGIVIDHNEYQRGIEMLDEALADSESDPTLQVHCLLTLGMAQTNDNDHEAALRNTDRAVEIAEQTGQHQLIGHSLTVRLFTRFIFGLGLDEQDLQRALDYEEPEADVPLPFRARAVAALINSWTGQLDEASDTLEGLRRRSLDRGADRDLLALSVSGTLVELWRGRLDEAETYADDAVERAEQVGGDNSRLVALGVRGIVSAYAGRVRAARADSETALEMAHRSGMRRTTWWPRGVLIFLEVSLGNYPQALTVLEPLIDEYLATPGNEIVGSFFVPDAIEALVAVGRNDDARPLIERLAHEGRRLHRPWMSAVAGRGRGMELAARGDVDGAIAAVTEAMAHHDRVPMPFERARTALLLGQLQRRQRRKEAASATLREALQTFEDIGTALWAQRARDELARVNVRPRRDQSLTPSERRVAELAASGMSNRDIAATLFISIKTVEANLGRVYRKLGVRGRVALARRREAWSSDDEP</sequence>
<dbReference type="GO" id="GO:0006355">
    <property type="term" value="P:regulation of DNA-templated transcription"/>
    <property type="evidence" value="ECO:0007669"/>
    <property type="project" value="InterPro"/>
</dbReference>
<dbReference type="SUPFAM" id="SSF48452">
    <property type="entry name" value="TPR-like"/>
    <property type="match status" value="2"/>
</dbReference>
<dbReference type="GO" id="GO:0005737">
    <property type="term" value="C:cytoplasm"/>
    <property type="evidence" value="ECO:0007669"/>
    <property type="project" value="TreeGrafter"/>
</dbReference>
<evidence type="ECO:0000313" key="4">
    <source>
        <dbReference type="EMBL" id="BBZ06264.1"/>
    </source>
</evidence>
<dbReference type="InterPro" id="IPR036388">
    <property type="entry name" value="WH-like_DNA-bd_sf"/>
</dbReference>
<dbReference type="InterPro" id="IPR041664">
    <property type="entry name" value="AAA_16"/>
</dbReference>
<keyword evidence="1" id="KW-0547">Nucleotide-binding</keyword>
<dbReference type="Pfam" id="PF09976">
    <property type="entry name" value="TPR_21"/>
    <property type="match status" value="1"/>
</dbReference>
<evidence type="ECO:0000256" key="2">
    <source>
        <dbReference type="ARBA" id="ARBA00022840"/>
    </source>
</evidence>
<dbReference type="GO" id="GO:0003677">
    <property type="term" value="F:DNA binding"/>
    <property type="evidence" value="ECO:0007669"/>
    <property type="project" value="InterPro"/>
</dbReference>
<dbReference type="Pfam" id="PF13191">
    <property type="entry name" value="AAA_16"/>
    <property type="match status" value="1"/>
</dbReference>
<dbReference type="AlphaFoldDB" id="A0A1X1T125"/>
<evidence type="ECO:0000313" key="6">
    <source>
        <dbReference type="Proteomes" id="UP000193564"/>
    </source>
</evidence>
<accession>A0A1X1T125</accession>
<dbReference type="SUPFAM" id="SSF46894">
    <property type="entry name" value="C-terminal effector domain of the bipartite response regulators"/>
    <property type="match status" value="1"/>
</dbReference>
<name>A0A1X1T125_9MYCO</name>
<evidence type="ECO:0000313" key="7">
    <source>
        <dbReference type="Proteomes" id="UP000467201"/>
    </source>
</evidence>
<protein>
    <submittedName>
        <fullName evidence="4 5">Transcriptional regulator</fullName>
    </submittedName>
</protein>
<evidence type="ECO:0000259" key="3">
    <source>
        <dbReference type="PROSITE" id="PS50043"/>
    </source>
</evidence>
<dbReference type="GO" id="GO:0004016">
    <property type="term" value="F:adenylate cyclase activity"/>
    <property type="evidence" value="ECO:0007669"/>
    <property type="project" value="TreeGrafter"/>
</dbReference>
<dbReference type="Gene3D" id="1.10.10.10">
    <property type="entry name" value="Winged helix-like DNA-binding domain superfamily/Winged helix DNA-binding domain"/>
    <property type="match status" value="1"/>
</dbReference>
<dbReference type="STRING" id="126673.AWC01_14900"/>
<keyword evidence="2" id="KW-0067">ATP-binding</keyword>
<dbReference type="Proteomes" id="UP000467201">
    <property type="component" value="Chromosome"/>
</dbReference>
<dbReference type="EMBL" id="LQOS01000043">
    <property type="protein sequence ID" value="ORV37935.1"/>
    <property type="molecule type" value="Genomic_DNA"/>
</dbReference>
<dbReference type="PRINTS" id="PR00038">
    <property type="entry name" value="HTHLUXR"/>
</dbReference>
<dbReference type="InterPro" id="IPR016032">
    <property type="entry name" value="Sig_transdc_resp-reg_C-effctor"/>
</dbReference>
<dbReference type="InterPro" id="IPR000792">
    <property type="entry name" value="Tscrpt_reg_LuxR_C"/>
</dbReference>
<dbReference type="CDD" id="cd06170">
    <property type="entry name" value="LuxR_C_like"/>
    <property type="match status" value="1"/>
</dbReference>
<proteinExistence type="predicted"/>
<dbReference type="SUPFAM" id="SSF52540">
    <property type="entry name" value="P-loop containing nucleoside triphosphate hydrolases"/>
    <property type="match status" value="1"/>
</dbReference>
<gene>
    <name evidence="5" type="ORF">AWC01_14900</name>
    <name evidence="4" type="ORF">MDOR_04330</name>
</gene>
<dbReference type="GO" id="GO:0005524">
    <property type="term" value="F:ATP binding"/>
    <property type="evidence" value="ECO:0007669"/>
    <property type="project" value="UniProtKB-KW"/>
</dbReference>
<evidence type="ECO:0000313" key="5">
    <source>
        <dbReference type="EMBL" id="ORV37935.1"/>
    </source>
</evidence>
<organism evidence="5 6">
    <name type="scientific">Mycolicibacterium doricum</name>
    <dbReference type="NCBI Taxonomy" id="126673"/>
    <lineage>
        <taxon>Bacteria</taxon>
        <taxon>Bacillati</taxon>
        <taxon>Actinomycetota</taxon>
        <taxon>Actinomycetes</taxon>
        <taxon>Mycobacteriales</taxon>
        <taxon>Mycobacteriaceae</taxon>
        <taxon>Mycolicibacterium</taxon>
    </lineage>
</organism>
<dbReference type="PANTHER" id="PTHR16305">
    <property type="entry name" value="TESTICULAR SOLUBLE ADENYLYL CYCLASE"/>
    <property type="match status" value="1"/>
</dbReference>
<dbReference type="Pfam" id="PF00196">
    <property type="entry name" value="GerE"/>
    <property type="match status" value="1"/>
</dbReference>
<dbReference type="Gene3D" id="1.25.40.10">
    <property type="entry name" value="Tetratricopeptide repeat domain"/>
    <property type="match status" value="2"/>
</dbReference>
<reference evidence="4" key="3">
    <citation type="submission" date="2020-02" db="EMBL/GenBank/DDBJ databases">
        <authorList>
            <person name="Matsumoto Y."/>
            <person name="Motooka D."/>
            <person name="Nakamura S."/>
        </authorList>
    </citation>
    <scope>NUCLEOTIDE SEQUENCE</scope>
    <source>
        <strain evidence="4">JCM 12405</strain>
    </source>
</reference>
<dbReference type="EMBL" id="AP022605">
    <property type="protein sequence ID" value="BBZ06264.1"/>
    <property type="molecule type" value="Genomic_DNA"/>
</dbReference>
<dbReference type="InterPro" id="IPR027417">
    <property type="entry name" value="P-loop_NTPase"/>
</dbReference>
<evidence type="ECO:0000256" key="1">
    <source>
        <dbReference type="ARBA" id="ARBA00022741"/>
    </source>
</evidence>
<dbReference type="PROSITE" id="PS00622">
    <property type="entry name" value="HTH_LUXR_1"/>
    <property type="match status" value="1"/>
</dbReference>
<dbReference type="RefSeq" id="WP_085192132.1">
    <property type="nucleotide sequence ID" value="NZ_AP022605.1"/>
</dbReference>
<keyword evidence="6" id="KW-1185">Reference proteome</keyword>